<name>A0A5P1F946_ASPOF</name>
<proteinExistence type="predicted"/>
<protein>
    <submittedName>
        <fullName evidence="1">Uncharacterized protein</fullName>
    </submittedName>
</protein>
<sequence length="104" mass="11586">MEAMAERWGYSGCAQAWGVQRRRRLSKEPIPLDDDEEQVDYENDDIDAYLIEPGDASFDNNVSGSSYKPDDDLNFKAIGEAIPTLFLMGSHFEPMDGFEGASGD</sequence>
<dbReference type="Proteomes" id="UP000243459">
    <property type="component" value="Chromosome 4"/>
</dbReference>
<evidence type="ECO:0000313" key="1">
    <source>
        <dbReference type="EMBL" id="ONK73171.1"/>
    </source>
</evidence>
<organism evidence="1 2">
    <name type="scientific">Asparagus officinalis</name>
    <name type="common">Garden asparagus</name>
    <dbReference type="NCBI Taxonomy" id="4686"/>
    <lineage>
        <taxon>Eukaryota</taxon>
        <taxon>Viridiplantae</taxon>
        <taxon>Streptophyta</taxon>
        <taxon>Embryophyta</taxon>
        <taxon>Tracheophyta</taxon>
        <taxon>Spermatophyta</taxon>
        <taxon>Magnoliopsida</taxon>
        <taxon>Liliopsida</taxon>
        <taxon>Asparagales</taxon>
        <taxon>Asparagaceae</taxon>
        <taxon>Asparagoideae</taxon>
        <taxon>Asparagus</taxon>
    </lineage>
</organism>
<dbReference type="Gramene" id="ONK73171">
    <property type="protein sequence ID" value="ONK73171"/>
    <property type="gene ID" value="A4U43_C04F28010"/>
</dbReference>
<keyword evidence="2" id="KW-1185">Reference proteome</keyword>
<accession>A0A5P1F946</accession>
<dbReference type="EMBL" id="CM007384">
    <property type="protein sequence ID" value="ONK73171.1"/>
    <property type="molecule type" value="Genomic_DNA"/>
</dbReference>
<reference evidence="2" key="1">
    <citation type="journal article" date="2017" name="Nat. Commun.">
        <title>The asparagus genome sheds light on the origin and evolution of a young Y chromosome.</title>
        <authorList>
            <person name="Harkess A."/>
            <person name="Zhou J."/>
            <person name="Xu C."/>
            <person name="Bowers J.E."/>
            <person name="Van der Hulst R."/>
            <person name="Ayyampalayam S."/>
            <person name="Mercati F."/>
            <person name="Riccardi P."/>
            <person name="McKain M.R."/>
            <person name="Kakrana A."/>
            <person name="Tang H."/>
            <person name="Ray J."/>
            <person name="Groenendijk J."/>
            <person name="Arikit S."/>
            <person name="Mathioni S.M."/>
            <person name="Nakano M."/>
            <person name="Shan H."/>
            <person name="Telgmann-Rauber A."/>
            <person name="Kanno A."/>
            <person name="Yue Z."/>
            <person name="Chen H."/>
            <person name="Li W."/>
            <person name="Chen Y."/>
            <person name="Xu X."/>
            <person name="Zhang Y."/>
            <person name="Luo S."/>
            <person name="Chen H."/>
            <person name="Gao J."/>
            <person name="Mao Z."/>
            <person name="Pires J.C."/>
            <person name="Luo M."/>
            <person name="Kudrna D."/>
            <person name="Wing R.A."/>
            <person name="Meyers B.C."/>
            <person name="Yi K."/>
            <person name="Kong H."/>
            <person name="Lavrijsen P."/>
            <person name="Sunseri F."/>
            <person name="Falavigna A."/>
            <person name="Ye Y."/>
            <person name="Leebens-Mack J.H."/>
            <person name="Chen G."/>
        </authorList>
    </citation>
    <scope>NUCLEOTIDE SEQUENCE [LARGE SCALE GENOMIC DNA]</scope>
    <source>
        <strain evidence="2">cv. DH0086</strain>
    </source>
</reference>
<evidence type="ECO:0000313" key="2">
    <source>
        <dbReference type="Proteomes" id="UP000243459"/>
    </source>
</evidence>
<gene>
    <name evidence="1" type="ORF">A4U43_C04F28010</name>
</gene>
<dbReference type="AlphaFoldDB" id="A0A5P1F946"/>